<keyword evidence="1" id="KW-0472">Membrane</keyword>
<reference evidence="2" key="2">
    <citation type="submission" date="2018-09" db="EMBL/GenBank/DDBJ databases">
        <authorList>
            <consortium name="NCBI Pathogen Detection Project"/>
        </authorList>
    </citation>
    <scope>NUCLEOTIDE SEQUENCE</scope>
    <source>
        <strain evidence="2">SAL3747</strain>
    </source>
</reference>
<dbReference type="EMBL" id="DAAMRY010000015">
    <property type="protein sequence ID" value="HAC7964307.1"/>
    <property type="molecule type" value="Genomic_DNA"/>
</dbReference>
<evidence type="ECO:0000313" key="2">
    <source>
        <dbReference type="EMBL" id="HAC7964307.1"/>
    </source>
</evidence>
<feature type="transmembrane region" description="Helical" evidence="1">
    <location>
        <begin position="6"/>
        <end position="24"/>
    </location>
</feature>
<dbReference type="AlphaFoldDB" id="A0A704G252"/>
<feature type="transmembrane region" description="Helical" evidence="1">
    <location>
        <begin position="45"/>
        <end position="69"/>
    </location>
</feature>
<reference evidence="2" key="1">
    <citation type="journal article" date="2018" name="Genome Biol.">
        <title>SKESA: strategic k-mer extension for scrupulous assemblies.</title>
        <authorList>
            <person name="Souvorov A."/>
            <person name="Agarwala R."/>
            <person name="Lipman D.J."/>
        </authorList>
    </citation>
    <scope>NUCLEOTIDE SEQUENCE</scope>
    <source>
        <strain evidence="2">SAL3747</strain>
    </source>
</reference>
<organism evidence="2">
    <name type="scientific">Salmonella enteritidis</name>
    <dbReference type="NCBI Taxonomy" id="149539"/>
    <lineage>
        <taxon>Bacteria</taxon>
        <taxon>Pseudomonadati</taxon>
        <taxon>Pseudomonadota</taxon>
        <taxon>Gammaproteobacteria</taxon>
        <taxon>Enterobacterales</taxon>
        <taxon>Enterobacteriaceae</taxon>
        <taxon>Salmonella</taxon>
    </lineage>
</organism>
<comment type="caution">
    <text evidence="2">The sequence shown here is derived from an EMBL/GenBank/DDBJ whole genome shotgun (WGS) entry which is preliminary data.</text>
</comment>
<name>A0A704G252_SALEN</name>
<sequence length="78" mass="8812">MFYGVPFLLVNIVLTLAFTFLILVPLSKAKFIHYVDTNNFIFKTFIGLPLAVVCMLTFGMTLISFLNVLNRAFSLGLF</sequence>
<proteinExistence type="predicted"/>
<accession>A0A704G252</accession>
<protein>
    <submittedName>
        <fullName evidence="2">Uncharacterized protein</fullName>
    </submittedName>
</protein>
<keyword evidence="1" id="KW-1133">Transmembrane helix</keyword>
<gene>
    <name evidence="2" type="ORF">G0G16_23890</name>
</gene>
<keyword evidence="1" id="KW-0812">Transmembrane</keyword>
<evidence type="ECO:0000256" key="1">
    <source>
        <dbReference type="SAM" id="Phobius"/>
    </source>
</evidence>